<dbReference type="AlphaFoldDB" id="A0A0Q4B649"/>
<feature type="non-terminal residue" evidence="2">
    <location>
        <position position="1"/>
    </location>
</feature>
<dbReference type="InterPro" id="IPR001932">
    <property type="entry name" value="PPM-type_phosphatase-like_dom"/>
</dbReference>
<reference evidence="2" key="1">
    <citation type="submission" date="2015-08" db="EMBL/GenBank/DDBJ databases">
        <title>Candidatus Bacteriodes Periocalifornicus.</title>
        <authorList>
            <person name="McLean J.S."/>
            <person name="Kelley S."/>
        </authorList>
    </citation>
    <scope>NUCLEOTIDE SEQUENCE [LARGE SCALE GENOMIC DNA]</scope>
    <source>
        <strain evidence="2">12B</strain>
    </source>
</reference>
<dbReference type="Pfam" id="PF13672">
    <property type="entry name" value="PP2C_2"/>
    <property type="match status" value="1"/>
</dbReference>
<protein>
    <recommendedName>
        <fullName evidence="1">PPM-type phosphatase domain-containing protein</fullName>
    </recommendedName>
</protein>
<evidence type="ECO:0000313" key="2">
    <source>
        <dbReference type="EMBL" id="KQM08071.1"/>
    </source>
</evidence>
<feature type="non-terminal residue" evidence="2">
    <location>
        <position position="80"/>
    </location>
</feature>
<keyword evidence="3" id="KW-1185">Reference proteome</keyword>
<dbReference type="STRING" id="1702214.AL399_09360"/>
<comment type="caution">
    <text evidence="2">The sequence shown here is derived from an EMBL/GenBank/DDBJ whole genome shotgun (WGS) entry which is preliminary data.</text>
</comment>
<dbReference type="EMBL" id="LIIK01000114">
    <property type="protein sequence ID" value="KQM08071.1"/>
    <property type="molecule type" value="Genomic_DNA"/>
</dbReference>
<name>A0A0Q4B649_9BACT</name>
<accession>A0A0Q4B649</accession>
<gene>
    <name evidence="2" type="ORF">AL399_09360</name>
</gene>
<feature type="domain" description="PPM-type phosphatase" evidence="1">
    <location>
        <begin position="11"/>
        <end position="80"/>
    </location>
</feature>
<evidence type="ECO:0000313" key="3">
    <source>
        <dbReference type="Proteomes" id="UP000054172"/>
    </source>
</evidence>
<evidence type="ECO:0000259" key="1">
    <source>
        <dbReference type="Pfam" id="PF13672"/>
    </source>
</evidence>
<dbReference type="Proteomes" id="UP000054172">
    <property type="component" value="Unassembled WGS sequence"/>
</dbReference>
<proteinExistence type="predicted"/>
<sequence length="80" mass="8865">CKGVAAAYEAICAEAQAQERQVREYATTLQVALCKKIGTSYLFVTWWVGDGALALYDANEKEVFLLGTPDHGEYEGQTRF</sequence>
<organism evidence="2 3">
    <name type="scientific">Candidatus [Bacteroides] periocalifornicus</name>
    <dbReference type="NCBI Taxonomy" id="1702214"/>
    <lineage>
        <taxon>Bacteria</taxon>
        <taxon>Pseudomonadati</taxon>
        <taxon>Bacteroidota</taxon>
    </lineage>
</organism>